<dbReference type="GO" id="GO:0005886">
    <property type="term" value="C:plasma membrane"/>
    <property type="evidence" value="ECO:0007669"/>
    <property type="project" value="UniProtKB-SubCell"/>
</dbReference>
<reference evidence="8 10" key="2">
    <citation type="submission" date="2019-03" db="EMBL/GenBank/DDBJ databases">
        <title>Genomic Encyclopedia of Type Strains, Phase IV (KMG-IV): sequencing the most valuable type-strain genomes for metagenomic binning, comparative biology and taxonomic classification.</title>
        <authorList>
            <person name="Goeker M."/>
        </authorList>
    </citation>
    <scope>NUCLEOTIDE SEQUENCE [LARGE SCALE GENOMIC DNA]</scope>
    <source>
        <strain evidence="8 10">DSM 3764</strain>
    </source>
</reference>
<accession>A0A377Q592</accession>
<gene>
    <name evidence="8" type="ORF">EV682_12117</name>
    <name evidence="7" type="ORF">NCTC11159_00979</name>
</gene>
<keyword evidence="3 6" id="KW-0812">Transmembrane</keyword>
<evidence type="ECO:0000313" key="8">
    <source>
        <dbReference type="EMBL" id="TCU81502.1"/>
    </source>
</evidence>
<proteinExistence type="predicted"/>
<dbReference type="PANTHER" id="PTHR30250:SF11">
    <property type="entry name" value="O-ANTIGEN TRANSPORTER-RELATED"/>
    <property type="match status" value="1"/>
</dbReference>
<dbReference type="Proteomes" id="UP000255108">
    <property type="component" value="Unassembled WGS sequence"/>
</dbReference>
<evidence type="ECO:0000256" key="2">
    <source>
        <dbReference type="ARBA" id="ARBA00022475"/>
    </source>
</evidence>
<feature type="transmembrane region" description="Helical" evidence="6">
    <location>
        <begin position="82"/>
        <end position="102"/>
    </location>
</feature>
<evidence type="ECO:0000256" key="4">
    <source>
        <dbReference type="ARBA" id="ARBA00022989"/>
    </source>
</evidence>
<evidence type="ECO:0000313" key="9">
    <source>
        <dbReference type="Proteomes" id="UP000255108"/>
    </source>
</evidence>
<evidence type="ECO:0000313" key="10">
    <source>
        <dbReference type="Proteomes" id="UP000295794"/>
    </source>
</evidence>
<feature type="transmembrane region" description="Helical" evidence="6">
    <location>
        <begin position="414"/>
        <end position="430"/>
    </location>
</feature>
<dbReference type="InterPro" id="IPR050833">
    <property type="entry name" value="Poly_Biosynth_Transport"/>
</dbReference>
<dbReference type="EMBL" id="UGHR01000001">
    <property type="protein sequence ID" value="STQ89928.1"/>
    <property type="molecule type" value="Genomic_DNA"/>
</dbReference>
<reference evidence="7 9" key="1">
    <citation type="submission" date="2018-06" db="EMBL/GenBank/DDBJ databases">
        <authorList>
            <consortium name="Pathogen Informatics"/>
            <person name="Doyle S."/>
        </authorList>
    </citation>
    <scope>NUCLEOTIDE SEQUENCE [LARGE SCALE GENOMIC DNA]</scope>
    <source>
        <strain evidence="7 9">NCTC11159</strain>
    </source>
</reference>
<dbReference type="EMBL" id="SMBT01000021">
    <property type="protein sequence ID" value="TCU81502.1"/>
    <property type="molecule type" value="Genomic_DNA"/>
</dbReference>
<feature type="transmembrane region" description="Helical" evidence="6">
    <location>
        <begin position="108"/>
        <end position="124"/>
    </location>
</feature>
<dbReference type="AlphaFoldDB" id="A0A377Q592"/>
<dbReference type="Proteomes" id="UP000295794">
    <property type="component" value="Unassembled WGS sequence"/>
</dbReference>
<sequence>MLIKKTLKLLPAQLLSPLAQFASILIWTHIASSETIGIATLISGQQELIRTILLGWWSQYALRFIGEAQGNSKIFQSTSNTVLVFSGIAQAISGLMLLRTFVVEEPDFLLAMSVILFVILRCINQHNVNIAAARGFTLDYNVLSIAGPVFGLGIGVILLSHGDNPAYPLLGYAMGEALGLIYSLMRNKTGWVGWQIDRSILKQAFTYSLPLIISGALAWSAGNLSRYIIDHQLGVAAAGDYAVGFGLGQRAAALAAMLVTAAGLPLAIRRMQESGISVAMQQLGDNCALLLATMLPCLVGLYLVSPDLVQLGVAKKFQTVTLEILPWALLSGGLYSFIYNYLNHYFLVTKNTRPLILVDGSLALLTLALSFPLIHYLGLVGGVLSMVLAGICVVIALMVYLLGQRELRFPIKDASKVVIATLVMALVIFLKPELKDIKLNLAGNILLGMLVYAAVLAFAYRSRLQHYFGQK</sequence>
<feature type="transmembrane region" description="Helical" evidence="6">
    <location>
        <begin position="166"/>
        <end position="184"/>
    </location>
</feature>
<feature type="transmembrane region" description="Helical" evidence="6">
    <location>
        <begin position="442"/>
        <end position="460"/>
    </location>
</feature>
<keyword evidence="5 6" id="KW-0472">Membrane</keyword>
<dbReference type="OrthoDB" id="8581970at2"/>
<evidence type="ECO:0000256" key="5">
    <source>
        <dbReference type="ARBA" id="ARBA00023136"/>
    </source>
</evidence>
<name>A0A377Q592_9NEIS</name>
<dbReference type="Pfam" id="PF13440">
    <property type="entry name" value="Polysacc_synt_3"/>
    <property type="match status" value="1"/>
</dbReference>
<evidence type="ECO:0000313" key="7">
    <source>
        <dbReference type="EMBL" id="STQ89928.1"/>
    </source>
</evidence>
<feature type="transmembrane region" description="Helical" evidence="6">
    <location>
        <begin position="241"/>
        <end position="266"/>
    </location>
</feature>
<evidence type="ECO:0000256" key="6">
    <source>
        <dbReference type="SAM" id="Phobius"/>
    </source>
</evidence>
<keyword evidence="2" id="KW-1003">Cell membrane</keyword>
<evidence type="ECO:0000256" key="3">
    <source>
        <dbReference type="ARBA" id="ARBA00022692"/>
    </source>
</evidence>
<keyword evidence="4 6" id="KW-1133">Transmembrane helix</keyword>
<evidence type="ECO:0000256" key="1">
    <source>
        <dbReference type="ARBA" id="ARBA00004651"/>
    </source>
</evidence>
<feature type="transmembrane region" description="Helical" evidence="6">
    <location>
        <begin position="383"/>
        <end position="402"/>
    </location>
</feature>
<protein>
    <submittedName>
        <fullName evidence="8">O-antigen/teichoic acid export membrane protein</fullName>
    </submittedName>
    <submittedName>
        <fullName evidence="7">Polysaccharide biosynthesis protein</fullName>
    </submittedName>
</protein>
<feature type="transmembrane region" description="Helical" evidence="6">
    <location>
        <begin position="287"/>
        <end position="304"/>
    </location>
</feature>
<organism evidence="7 9">
    <name type="scientific">Iodobacter fluviatilis</name>
    <dbReference type="NCBI Taxonomy" id="537"/>
    <lineage>
        <taxon>Bacteria</taxon>
        <taxon>Pseudomonadati</taxon>
        <taxon>Pseudomonadota</taxon>
        <taxon>Betaproteobacteria</taxon>
        <taxon>Neisseriales</taxon>
        <taxon>Chitinibacteraceae</taxon>
        <taxon>Iodobacter</taxon>
    </lineage>
</organism>
<feature type="transmembrane region" description="Helical" evidence="6">
    <location>
        <begin position="204"/>
        <end position="221"/>
    </location>
</feature>
<dbReference type="PANTHER" id="PTHR30250">
    <property type="entry name" value="PST FAMILY PREDICTED COLANIC ACID TRANSPORTER"/>
    <property type="match status" value="1"/>
</dbReference>
<keyword evidence="10" id="KW-1185">Reference proteome</keyword>
<comment type="subcellular location">
    <subcellularLocation>
        <location evidence="1">Cell membrane</location>
        <topology evidence="1">Multi-pass membrane protein</topology>
    </subcellularLocation>
</comment>
<dbReference type="RefSeq" id="WP_115226324.1">
    <property type="nucleotide sequence ID" value="NZ_CAWOLO010000021.1"/>
</dbReference>
<feature type="transmembrane region" description="Helical" evidence="6">
    <location>
        <begin position="136"/>
        <end position="160"/>
    </location>
</feature>
<feature type="transmembrane region" description="Helical" evidence="6">
    <location>
        <begin position="354"/>
        <end position="377"/>
    </location>
</feature>
<feature type="transmembrane region" description="Helical" evidence="6">
    <location>
        <begin position="324"/>
        <end position="342"/>
    </location>
</feature>